<evidence type="ECO:0000313" key="9">
    <source>
        <dbReference type="EMBL" id="KJE93338.1"/>
    </source>
</evidence>
<keyword evidence="3 7" id="KW-0812">Transmembrane</keyword>
<evidence type="ECO:0000256" key="1">
    <source>
        <dbReference type="ARBA" id="ARBA00004141"/>
    </source>
</evidence>
<keyword evidence="5 7" id="KW-0472">Membrane</keyword>
<dbReference type="InterPro" id="IPR008795">
    <property type="entry name" value="Prominin"/>
</dbReference>
<dbReference type="GO" id="GO:0016020">
    <property type="term" value="C:membrane"/>
    <property type="evidence" value="ECO:0007669"/>
    <property type="project" value="UniProtKB-SubCell"/>
</dbReference>
<evidence type="ECO:0000256" key="6">
    <source>
        <dbReference type="ARBA" id="ARBA00023180"/>
    </source>
</evidence>
<dbReference type="Proteomes" id="UP000008743">
    <property type="component" value="Unassembled WGS sequence"/>
</dbReference>
<dbReference type="Pfam" id="PF05478">
    <property type="entry name" value="Prominin"/>
    <property type="match status" value="1"/>
</dbReference>
<dbReference type="InParanoid" id="A0A0D2WQP9"/>
<protein>
    <recommendedName>
        <fullName evidence="11">Prominin</fullName>
    </recommendedName>
</protein>
<dbReference type="PANTHER" id="PTHR22730">
    <property type="entry name" value="PROMININ PROM PROTEIN"/>
    <property type="match status" value="1"/>
</dbReference>
<gene>
    <name evidence="9" type="ORF">CAOG_004143</name>
</gene>
<comment type="similarity">
    <text evidence="2">Belongs to the prominin family.</text>
</comment>
<proteinExistence type="inferred from homology"/>
<comment type="subcellular location">
    <subcellularLocation>
        <location evidence="1">Membrane</location>
        <topology evidence="1">Multi-pass membrane protein</topology>
    </subcellularLocation>
</comment>
<evidence type="ECO:0000313" key="10">
    <source>
        <dbReference type="Proteomes" id="UP000008743"/>
    </source>
</evidence>
<dbReference type="PhylomeDB" id="A0A0D2WQP9"/>
<dbReference type="EMBL" id="KE346365">
    <property type="protein sequence ID" value="KJE93338.1"/>
    <property type="molecule type" value="Genomic_DNA"/>
</dbReference>
<accession>A0A0D2WQP9</accession>
<dbReference type="PANTHER" id="PTHR22730:SF1">
    <property type="entry name" value="PROMININ-LIKE PROTEIN"/>
    <property type="match status" value="1"/>
</dbReference>
<feature type="signal peptide" evidence="8">
    <location>
        <begin position="1"/>
        <end position="23"/>
    </location>
</feature>
<dbReference type="OrthoDB" id="6229420at2759"/>
<feature type="transmembrane region" description="Helical" evidence="7">
    <location>
        <begin position="109"/>
        <end position="133"/>
    </location>
</feature>
<evidence type="ECO:0008006" key="11">
    <source>
        <dbReference type="Google" id="ProtNLM"/>
    </source>
</evidence>
<feature type="chain" id="PRO_5002270119" description="Prominin" evidence="8">
    <location>
        <begin position="24"/>
        <end position="881"/>
    </location>
</feature>
<sequence length="881" mass="95009">MKLSSSGLAAALALVLLAHSAAAVVLPVNVTFEPLPAANYTPTKSLESVNELNNAGLRGSVNFARSMVRTAVGTFSMTFVQQQIQAEQNGNGVDSDAVKDEAISFFTPAAIVIGLGVVCAIIVPIVGLFFCCCRCCGNCGARPLQKNNTRKCRNWLIFFLLVSILFVFAGMVLAFVSNKRFSQSLDVASEAGHNGVDNVGIFLNNTIAEAEQLINNFDAYVDEARNLINLVDDQVGALVQDDIAPTVYSMLDVLVQMDQSINATYTLVDEVHTELDDILSQASAINETLAWMQSATNDMITACQALTSPPPDCAIVAASVFGQAFDFSSITDLSIELAAMTAVYDQHINQFISTANSSFNDLATDVQDQIDVYRTDAIQAIDDISATIHDNIDDARDTVNTVITDQVDAPARHESIDDAMDTAETYDKYRYQGGVALCCMILIVVVLASIGLLMGVLSNDAAALPCDRSGTSNAAGNFLMASVVFAFIFIFFMFLFAAIGFLLSSGVHTVCDPITEGTIYSQVLDVDSTWSNSEHPLCKLANISTVPCPLTFAGVLHACEHNEAAYTALHLSSLIDIQELTDVDSYFNISDFSASVNIDNIVIFDQATEDLLLDFANSGLVQVDYELYENMVANPGLSFNPTTVTNDLDQLQSELNPVVPEELAVSNMIDAIKANITAVNAMASNLQTSITTYDLATDLSSLNETASNLTVAVTAAIDIAEVTVNDLTSTFQTFINNTVGDLIDTATFLIHDFRDNAVDQIENVIGGCAPAYAVYDAVMSATCDYALATMDGFMFAMGLCSTFSIPLIIFAVRLAKYFRKMDSQYYVNAPHRDDYDIGMVTTSVSITSHAAPSSYNNDFLYSNSSDQDYNSSSSEKPPAYY</sequence>
<evidence type="ECO:0000256" key="8">
    <source>
        <dbReference type="SAM" id="SignalP"/>
    </source>
</evidence>
<keyword evidence="6" id="KW-0325">Glycoprotein</keyword>
<dbReference type="eggNOG" id="KOG4331">
    <property type="taxonomic scope" value="Eukaryota"/>
</dbReference>
<name>A0A0D2WQP9_CAPO3</name>
<feature type="transmembrane region" description="Helical" evidence="7">
    <location>
        <begin position="478"/>
        <end position="503"/>
    </location>
</feature>
<feature type="transmembrane region" description="Helical" evidence="7">
    <location>
        <begin position="793"/>
        <end position="815"/>
    </location>
</feature>
<keyword evidence="4 7" id="KW-1133">Transmembrane helix</keyword>
<dbReference type="STRING" id="595528.A0A0D2WQP9"/>
<organism evidence="9 10">
    <name type="scientific">Capsaspora owczarzaki (strain ATCC 30864)</name>
    <dbReference type="NCBI Taxonomy" id="595528"/>
    <lineage>
        <taxon>Eukaryota</taxon>
        <taxon>Filasterea</taxon>
        <taxon>Capsaspora</taxon>
    </lineage>
</organism>
<feature type="transmembrane region" description="Helical" evidence="7">
    <location>
        <begin position="434"/>
        <end position="457"/>
    </location>
</feature>
<dbReference type="RefSeq" id="XP_004347968.1">
    <property type="nucleotide sequence ID" value="XM_004347918.2"/>
</dbReference>
<keyword evidence="8" id="KW-0732">Signal</keyword>
<evidence type="ECO:0000256" key="4">
    <source>
        <dbReference type="ARBA" id="ARBA00022989"/>
    </source>
</evidence>
<feature type="transmembrane region" description="Helical" evidence="7">
    <location>
        <begin position="154"/>
        <end position="176"/>
    </location>
</feature>
<evidence type="ECO:0000256" key="2">
    <source>
        <dbReference type="ARBA" id="ARBA00006058"/>
    </source>
</evidence>
<evidence type="ECO:0000256" key="3">
    <source>
        <dbReference type="ARBA" id="ARBA00022692"/>
    </source>
</evidence>
<evidence type="ECO:0000256" key="5">
    <source>
        <dbReference type="ARBA" id="ARBA00023136"/>
    </source>
</evidence>
<evidence type="ECO:0000256" key="7">
    <source>
        <dbReference type="SAM" id="Phobius"/>
    </source>
</evidence>
<reference evidence="10" key="1">
    <citation type="submission" date="2011-02" db="EMBL/GenBank/DDBJ databases">
        <title>The Genome Sequence of Capsaspora owczarzaki ATCC 30864.</title>
        <authorList>
            <person name="Russ C."/>
            <person name="Cuomo C."/>
            <person name="Burger G."/>
            <person name="Gray M.W."/>
            <person name="Holland P.W.H."/>
            <person name="King N."/>
            <person name="Lang F.B.F."/>
            <person name="Roger A.J."/>
            <person name="Ruiz-Trillo I."/>
            <person name="Young S.K."/>
            <person name="Zeng Q."/>
            <person name="Gargeya S."/>
            <person name="Alvarado L."/>
            <person name="Berlin A."/>
            <person name="Chapman S.B."/>
            <person name="Chen Z."/>
            <person name="Freedman E."/>
            <person name="Gellesch M."/>
            <person name="Goldberg J."/>
            <person name="Griggs A."/>
            <person name="Gujja S."/>
            <person name="Heilman E."/>
            <person name="Heiman D."/>
            <person name="Howarth C."/>
            <person name="Mehta T."/>
            <person name="Neiman D."/>
            <person name="Pearson M."/>
            <person name="Roberts A."/>
            <person name="Saif S."/>
            <person name="Shea T."/>
            <person name="Shenoy N."/>
            <person name="Sisk P."/>
            <person name="Stolte C."/>
            <person name="Sykes S."/>
            <person name="White J."/>
            <person name="Yandava C."/>
            <person name="Haas B."/>
            <person name="Nusbaum C."/>
            <person name="Birren B."/>
        </authorList>
    </citation>
    <scope>NUCLEOTIDE SEQUENCE</scope>
    <source>
        <strain evidence="10">ATCC 30864</strain>
    </source>
</reference>
<keyword evidence="10" id="KW-1185">Reference proteome</keyword>
<dbReference type="AlphaFoldDB" id="A0A0D2WQP9"/>